<dbReference type="RefSeq" id="WP_087148349.1">
    <property type="nucleotide sequence ID" value="NZ_FUKJ01000433.1"/>
</dbReference>
<proteinExistence type="predicted"/>
<name>A0A1R4HIK7_9GAMM</name>
<reference evidence="2" key="1">
    <citation type="submission" date="2017-02" db="EMBL/GenBank/DDBJ databases">
        <authorList>
            <person name="Daims H."/>
        </authorList>
    </citation>
    <scope>NUCLEOTIDE SEQUENCE [LARGE SCALE GENOMIC DNA]</scope>
</reference>
<evidence type="ECO:0000313" key="1">
    <source>
        <dbReference type="EMBL" id="SJM95710.1"/>
    </source>
</evidence>
<dbReference type="OrthoDB" id="5567886at2"/>
<organism evidence="1 2">
    <name type="scientific">Crenothrix polyspora</name>
    <dbReference type="NCBI Taxonomy" id="360316"/>
    <lineage>
        <taxon>Bacteria</taxon>
        <taxon>Pseudomonadati</taxon>
        <taxon>Pseudomonadota</taxon>
        <taxon>Gammaproteobacteria</taxon>
        <taxon>Methylococcales</taxon>
        <taxon>Crenotrichaceae</taxon>
        <taxon>Crenothrix</taxon>
    </lineage>
</organism>
<keyword evidence="2" id="KW-1185">Reference proteome</keyword>
<dbReference type="Proteomes" id="UP000195442">
    <property type="component" value="Unassembled WGS sequence"/>
</dbReference>
<dbReference type="AlphaFoldDB" id="A0A1R4HIK7"/>
<accession>A0A1R4HIK7</accession>
<sequence>MITLALHRFIVTGAALAIVAYVGVASAFPIARHTGKVLATKGALAAAASSVDMYQTTCSKNVAGATFQLGTLVTSEKAGVVVSIQAIKGKLASHTTDTKGGDKIASPEVALKGGDGVYTILVNKSSAGAVNYSFEAHCETAKETHAGQTNPVLLQNQ</sequence>
<gene>
    <name evidence="1" type="ORF">CRENPOLYSF2_680024</name>
</gene>
<protein>
    <submittedName>
        <fullName evidence="1">Uncharacterized protein</fullName>
    </submittedName>
</protein>
<dbReference type="EMBL" id="FUKJ01000433">
    <property type="protein sequence ID" value="SJM95710.1"/>
    <property type="molecule type" value="Genomic_DNA"/>
</dbReference>
<evidence type="ECO:0000313" key="2">
    <source>
        <dbReference type="Proteomes" id="UP000195442"/>
    </source>
</evidence>